<feature type="compositionally biased region" description="Basic and acidic residues" evidence="2">
    <location>
        <begin position="156"/>
        <end position="165"/>
    </location>
</feature>
<name>A0AAN6GLW3_9BASI</name>
<keyword evidence="4" id="KW-1185">Reference proteome</keyword>
<dbReference type="Proteomes" id="UP001176517">
    <property type="component" value="Unassembled WGS sequence"/>
</dbReference>
<evidence type="ECO:0000313" key="3">
    <source>
        <dbReference type="EMBL" id="KAK0543742.1"/>
    </source>
</evidence>
<comment type="caution">
    <text evidence="3">The sequence shown here is derived from an EMBL/GenBank/DDBJ whole genome shotgun (WGS) entry which is preliminary data.</text>
</comment>
<dbReference type="EMBL" id="JAPDMZ010000332">
    <property type="protein sequence ID" value="KAK0543742.1"/>
    <property type="molecule type" value="Genomic_DNA"/>
</dbReference>
<protein>
    <submittedName>
        <fullName evidence="3">Uncharacterized protein</fullName>
    </submittedName>
</protein>
<reference evidence="3" key="1">
    <citation type="journal article" date="2023" name="PhytoFront">
        <title>Draft Genome Resources of Seven Strains of Tilletia horrida, Causal Agent of Kernel Smut of Rice.</title>
        <authorList>
            <person name="Khanal S."/>
            <person name="Antony Babu S."/>
            <person name="Zhou X.G."/>
        </authorList>
    </citation>
    <scope>NUCLEOTIDE SEQUENCE</scope>
    <source>
        <strain evidence="3">TX6</strain>
    </source>
</reference>
<dbReference type="AlphaFoldDB" id="A0AAN6GLW3"/>
<feature type="coiled-coil region" evidence="1">
    <location>
        <begin position="69"/>
        <end position="117"/>
    </location>
</feature>
<proteinExistence type="predicted"/>
<evidence type="ECO:0000313" key="4">
    <source>
        <dbReference type="Proteomes" id="UP001176517"/>
    </source>
</evidence>
<organism evidence="3 4">
    <name type="scientific">Tilletia horrida</name>
    <dbReference type="NCBI Taxonomy" id="155126"/>
    <lineage>
        <taxon>Eukaryota</taxon>
        <taxon>Fungi</taxon>
        <taxon>Dikarya</taxon>
        <taxon>Basidiomycota</taxon>
        <taxon>Ustilaginomycotina</taxon>
        <taxon>Exobasidiomycetes</taxon>
        <taxon>Tilletiales</taxon>
        <taxon>Tilletiaceae</taxon>
        <taxon>Tilletia</taxon>
    </lineage>
</organism>
<gene>
    <name evidence="3" type="ORF">OC846_006306</name>
</gene>
<accession>A0AAN6GLW3</accession>
<sequence length="257" mass="29363">MVFDTELDLSDAERELREVSLDLDIDKDLVDTYEDEIPDRLKRPRRRQRKRAKTRALKGVSNAARKKLIAEQSAERRAAMLKLLRLKEEIVELRSRKKTLKQHLARMRAAKRKLKNRICVHGLKKPMSPVFKVVTKPSFTGVRLVRGAGRVVRRNHIDDEAEGKGQAELSGSESDGNDSNVSDLINDEVEERQQSLSEYIAFNRAPATYEESVQEHLSYFHPTPNPSHIEDRLPKAATAAQLAKQKKYGLVEEDTTL</sequence>
<keyword evidence="1" id="KW-0175">Coiled coil</keyword>
<feature type="compositionally biased region" description="Polar residues" evidence="2">
    <location>
        <begin position="169"/>
        <end position="182"/>
    </location>
</feature>
<feature type="region of interest" description="Disordered" evidence="2">
    <location>
        <begin position="156"/>
        <end position="182"/>
    </location>
</feature>
<evidence type="ECO:0000256" key="2">
    <source>
        <dbReference type="SAM" id="MobiDB-lite"/>
    </source>
</evidence>
<evidence type="ECO:0000256" key="1">
    <source>
        <dbReference type="SAM" id="Coils"/>
    </source>
</evidence>